<evidence type="ECO:0000313" key="3">
    <source>
        <dbReference type="EMBL" id="TFA99375.1"/>
    </source>
</evidence>
<feature type="transmembrane region" description="Helical" evidence="2">
    <location>
        <begin position="414"/>
        <end position="434"/>
    </location>
</feature>
<dbReference type="InterPro" id="IPR022057">
    <property type="entry name" value="Chs7"/>
</dbReference>
<feature type="transmembrane region" description="Helical" evidence="2">
    <location>
        <begin position="337"/>
        <end position="358"/>
    </location>
</feature>
<comment type="caution">
    <text evidence="3">The sequence shown here is derived from an EMBL/GenBank/DDBJ whole genome shotgun (WGS) entry which is preliminary data.</text>
</comment>
<name>A0ABY2GUP3_9HYPO</name>
<accession>A0ABY2GUP3</accession>
<feature type="region of interest" description="Disordered" evidence="1">
    <location>
        <begin position="1"/>
        <end position="21"/>
    </location>
</feature>
<feature type="transmembrane region" description="Helical" evidence="2">
    <location>
        <begin position="274"/>
        <end position="292"/>
    </location>
</feature>
<sequence>MQGNPYRQALHPPGRESSLSCCRIIPASPPWKRDSASPLIRLERLAWPKPRPKPQAQTGRRIGDELSAAGSRHRAYSSTDKRAPWFPLSCLSSTQPPEAARESRRYKQQHSQPRVASSPRSDRNGPPISGEEKRKGNEGNETRRSSKGSSLVSHLGPTTQSPTSLCSSLGATCNQTPNCCTPDPSAITMGSTAFGNFDDFCKDSTLPICNLLSQQFKNQTGPWGGCTLTGIPLSGGRHLGNLGTIILCGLGIAMASFLIIKSDKKKAAVGRREIQLFLLSYILVSICEIFSVGEIPLGKTVRVAFSAIHIGLIIASTWILMLNAVVGYQLLDDGTPLSLALLLISAGALFVGTGYIALDTGFSWTGFWDSSYQLPNRNIALYVLYQLVPLIFIVAFFVLETVLVLRILGELRPMIYLAAAAFLFAAGQVFNYVISKYICDGTNGKIDGALFETLFTLLAVGMVWVFWSSITEDDWPMPATETYTSPGYSTATAGYANTGYSSQAYAGPGYASQSYTSQSYNTQPYNSQPYN</sequence>
<dbReference type="Pfam" id="PF12271">
    <property type="entry name" value="Chs7"/>
    <property type="match status" value="1"/>
</dbReference>
<keyword evidence="2" id="KW-1133">Transmembrane helix</keyword>
<feature type="transmembrane region" description="Helical" evidence="2">
    <location>
        <begin position="446"/>
        <end position="467"/>
    </location>
</feature>
<dbReference type="Proteomes" id="UP001642720">
    <property type="component" value="Unassembled WGS sequence"/>
</dbReference>
<dbReference type="EMBL" id="PPTA01000014">
    <property type="protein sequence ID" value="TFA99375.1"/>
    <property type="molecule type" value="Genomic_DNA"/>
</dbReference>
<gene>
    <name evidence="3" type="ORF">CCMA1212_008734</name>
</gene>
<keyword evidence="2" id="KW-0472">Membrane</keyword>
<evidence type="ECO:0000256" key="1">
    <source>
        <dbReference type="SAM" id="MobiDB-lite"/>
    </source>
</evidence>
<feature type="compositionally biased region" description="Polar residues" evidence="1">
    <location>
        <begin position="109"/>
        <end position="119"/>
    </location>
</feature>
<feature type="compositionally biased region" description="Basic and acidic residues" evidence="1">
    <location>
        <begin position="130"/>
        <end position="144"/>
    </location>
</feature>
<feature type="compositionally biased region" description="Low complexity" evidence="1">
    <location>
        <begin position="511"/>
        <end position="525"/>
    </location>
</feature>
<organism evidence="3 4">
    <name type="scientific">Trichoderma ghanense</name>
    <dbReference type="NCBI Taxonomy" id="65468"/>
    <lineage>
        <taxon>Eukaryota</taxon>
        <taxon>Fungi</taxon>
        <taxon>Dikarya</taxon>
        <taxon>Ascomycota</taxon>
        <taxon>Pezizomycotina</taxon>
        <taxon>Sordariomycetes</taxon>
        <taxon>Hypocreomycetidae</taxon>
        <taxon>Hypocreales</taxon>
        <taxon>Hypocreaceae</taxon>
        <taxon>Trichoderma</taxon>
    </lineage>
</organism>
<feature type="region of interest" description="Disordered" evidence="1">
    <location>
        <begin position="43"/>
        <end position="159"/>
    </location>
</feature>
<feature type="transmembrane region" description="Helical" evidence="2">
    <location>
        <begin position="242"/>
        <end position="262"/>
    </location>
</feature>
<evidence type="ECO:0000313" key="4">
    <source>
        <dbReference type="Proteomes" id="UP001642720"/>
    </source>
</evidence>
<keyword evidence="2" id="KW-0812">Transmembrane</keyword>
<proteinExistence type="predicted"/>
<feature type="compositionally biased region" description="Polar residues" evidence="1">
    <location>
        <begin position="147"/>
        <end position="159"/>
    </location>
</feature>
<dbReference type="PANTHER" id="PTHR35329">
    <property type="entry name" value="CHITIN SYNTHASE EXPORT CHAPERONE"/>
    <property type="match status" value="1"/>
</dbReference>
<feature type="region of interest" description="Disordered" evidence="1">
    <location>
        <begin position="511"/>
        <end position="531"/>
    </location>
</feature>
<protein>
    <submittedName>
        <fullName evidence="3">Chitin synthase export chaperone</fullName>
    </submittedName>
</protein>
<feature type="transmembrane region" description="Helical" evidence="2">
    <location>
        <begin position="379"/>
        <end position="408"/>
    </location>
</feature>
<dbReference type="RefSeq" id="XP_073555577.1">
    <property type="nucleotide sequence ID" value="XM_073705850.1"/>
</dbReference>
<feature type="transmembrane region" description="Helical" evidence="2">
    <location>
        <begin position="304"/>
        <end position="331"/>
    </location>
</feature>
<keyword evidence="4" id="KW-1185">Reference proteome</keyword>
<dbReference type="PANTHER" id="PTHR35329:SF1">
    <property type="entry name" value="CHITIN SYNTHASE EXPORT CHAPERONE"/>
    <property type="match status" value="1"/>
</dbReference>
<dbReference type="GeneID" id="300580300"/>
<evidence type="ECO:0000256" key="2">
    <source>
        <dbReference type="SAM" id="Phobius"/>
    </source>
</evidence>
<reference evidence="3 4" key="1">
    <citation type="submission" date="2018-01" db="EMBL/GenBank/DDBJ databases">
        <title>Genome characterization of the sugarcane-associated fungus Trichoderma ghanense CCMA-1212 and their application in lignocelulose bioconversion.</title>
        <authorList>
            <person name="Steindorff A.S."/>
            <person name="Mendes T.D."/>
            <person name="Vilela E.S.D."/>
            <person name="Rodrigues D.S."/>
            <person name="Formighieri E.F."/>
            <person name="Melo I.S."/>
            <person name="Favaro L.C.L."/>
        </authorList>
    </citation>
    <scope>NUCLEOTIDE SEQUENCE [LARGE SCALE GENOMIC DNA]</scope>
    <source>
        <strain evidence="3 4">CCMA-1212</strain>
    </source>
</reference>